<reference evidence="4 5" key="1">
    <citation type="submission" date="2019-10" db="EMBL/GenBank/DDBJ databases">
        <authorList>
            <person name="Dong K."/>
        </authorList>
    </citation>
    <scope>NUCLEOTIDE SEQUENCE [LARGE SCALE GENOMIC DNA]</scope>
    <source>
        <strain evidence="3">Dk386</strain>
        <strain evidence="4">dk386</strain>
        <strain evidence="2">Dk771</strain>
        <strain evidence="5">dk771</strain>
    </source>
</reference>
<keyword evidence="4" id="KW-1185">Reference proteome</keyword>
<evidence type="ECO:0000313" key="2">
    <source>
        <dbReference type="EMBL" id="MQW92234.1"/>
    </source>
</evidence>
<proteinExistence type="predicted"/>
<dbReference type="Proteomes" id="UP000480556">
    <property type="component" value="Unassembled WGS sequence"/>
</dbReference>
<accession>A0A5Q0P231</accession>
<protein>
    <submittedName>
        <fullName evidence="2">Uncharacterized protein</fullName>
    </submittedName>
</protein>
<keyword evidence="1" id="KW-1133">Transmembrane helix</keyword>
<evidence type="ECO:0000313" key="3">
    <source>
        <dbReference type="EMBL" id="QGA10480.1"/>
    </source>
</evidence>
<evidence type="ECO:0000313" key="5">
    <source>
        <dbReference type="Proteomes" id="UP000480556"/>
    </source>
</evidence>
<evidence type="ECO:0000256" key="1">
    <source>
        <dbReference type="SAM" id="Phobius"/>
    </source>
</evidence>
<dbReference type="RefSeq" id="WP_153370882.1">
    <property type="nucleotide sequence ID" value="NZ_CP045650.1"/>
</dbReference>
<evidence type="ECO:0000313" key="4">
    <source>
        <dbReference type="Proteomes" id="UP000327478"/>
    </source>
</evidence>
<feature type="transmembrane region" description="Helical" evidence="1">
    <location>
        <begin position="14"/>
        <end position="47"/>
    </location>
</feature>
<keyword evidence="1" id="KW-0812">Transmembrane</keyword>
<dbReference type="EMBL" id="CP045650">
    <property type="protein sequence ID" value="QGA10480.1"/>
    <property type="molecule type" value="Genomic_DNA"/>
</dbReference>
<organism evidence="2 5">
    <name type="scientific">Acinetobacter wanghuae</name>
    <dbReference type="NCBI Taxonomy" id="2662362"/>
    <lineage>
        <taxon>Bacteria</taxon>
        <taxon>Pseudomonadati</taxon>
        <taxon>Pseudomonadota</taxon>
        <taxon>Gammaproteobacteria</taxon>
        <taxon>Moraxellales</taxon>
        <taxon>Moraxellaceae</taxon>
        <taxon>Acinetobacter</taxon>
    </lineage>
</organism>
<feature type="transmembrane region" description="Helical" evidence="1">
    <location>
        <begin position="195"/>
        <end position="215"/>
    </location>
</feature>
<dbReference type="Proteomes" id="UP000327478">
    <property type="component" value="Chromosome"/>
</dbReference>
<dbReference type="EMBL" id="WITK01000011">
    <property type="protein sequence ID" value="MQW92234.1"/>
    <property type="molecule type" value="Genomic_DNA"/>
</dbReference>
<sequence length="238" mass="27767">MARRKKNDQSGGAAILYFGFILVLFVVSVSPIFILLYGLFFILKFYFKYQKINKNYSDFWLDEEEKQQFLRSYESWIVYDDEIEELHSLARRNRVSINANGNFSRKSKVGKQVQDRLDDIVPEWQSLKETKEYLEYLPQSRWKEFHGWAAKGLGGILGFVAWALVFEFLCNDYKVGAAQLFKDYSNFVFYEAGNYIFGLSGLAAIIIFFITKWILGLFANGMYSPEPPLVDISNLNDY</sequence>
<feature type="transmembrane region" description="Helical" evidence="1">
    <location>
        <begin position="148"/>
        <end position="166"/>
    </location>
</feature>
<name>A0A5Q0P231_9GAMM</name>
<gene>
    <name evidence="3" type="ORF">GFH30_03280</name>
    <name evidence="2" type="ORF">GHJ48_07490</name>
</gene>
<dbReference type="AlphaFoldDB" id="A0A5Q0P231"/>
<keyword evidence="1" id="KW-0472">Membrane</keyword>